<dbReference type="HOGENOM" id="CLU_1941380_0_0_1"/>
<keyword evidence="3" id="KW-1185">Reference proteome</keyword>
<name>A0A0D9ZMT4_9ORYZ</name>
<evidence type="ECO:0000313" key="3">
    <source>
        <dbReference type="Proteomes" id="UP000026961"/>
    </source>
</evidence>
<evidence type="ECO:0000256" key="1">
    <source>
        <dbReference type="SAM" id="MobiDB-lite"/>
    </source>
</evidence>
<protein>
    <submittedName>
        <fullName evidence="2">Uncharacterized protein</fullName>
    </submittedName>
</protein>
<sequence>MAIEPREEEIQSFNGAMVRGCDAVASPTTPATAVHHCHHHRSSARSRNPNFGRKGRVEGEELTGEKVATGEDSYPRRACVVAAASGLRRAAPRYPRRSSAPSRCAAAALHALERYLGSNIIWTPNQLGET</sequence>
<organism evidence="2">
    <name type="scientific">Oryza glumipatula</name>
    <dbReference type="NCBI Taxonomy" id="40148"/>
    <lineage>
        <taxon>Eukaryota</taxon>
        <taxon>Viridiplantae</taxon>
        <taxon>Streptophyta</taxon>
        <taxon>Embryophyta</taxon>
        <taxon>Tracheophyta</taxon>
        <taxon>Spermatophyta</taxon>
        <taxon>Magnoliopsida</taxon>
        <taxon>Liliopsida</taxon>
        <taxon>Poales</taxon>
        <taxon>Poaceae</taxon>
        <taxon>BOP clade</taxon>
        <taxon>Oryzoideae</taxon>
        <taxon>Oryzeae</taxon>
        <taxon>Oryzinae</taxon>
        <taxon>Oryza</taxon>
    </lineage>
</organism>
<dbReference type="Proteomes" id="UP000026961">
    <property type="component" value="Chromosome 4"/>
</dbReference>
<dbReference type="Gramene" id="OGLUM04G17850.1">
    <property type="protein sequence ID" value="OGLUM04G17850.1"/>
    <property type="gene ID" value="OGLUM04G17850"/>
</dbReference>
<evidence type="ECO:0000313" key="2">
    <source>
        <dbReference type="EnsemblPlants" id="OGLUM04G17850.1"/>
    </source>
</evidence>
<feature type="region of interest" description="Disordered" evidence="1">
    <location>
        <begin position="38"/>
        <end position="69"/>
    </location>
</feature>
<accession>A0A0D9ZMT4</accession>
<reference evidence="2" key="1">
    <citation type="submission" date="2015-04" db="UniProtKB">
        <authorList>
            <consortium name="EnsemblPlants"/>
        </authorList>
    </citation>
    <scope>IDENTIFICATION</scope>
</reference>
<proteinExistence type="predicted"/>
<dbReference type="AlphaFoldDB" id="A0A0D9ZMT4"/>
<dbReference type="EnsemblPlants" id="OGLUM04G17850.1">
    <property type="protein sequence ID" value="OGLUM04G17850.1"/>
    <property type="gene ID" value="OGLUM04G17850"/>
</dbReference>
<reference evidence="2" key="2">
    <citation type="submission" date="2018-05" db="EMBL/GenBank/DDBJ databases">
        <title>OgluRS3 (Oryza glumaepatula Reference Sequence Version 3).</title>
        <authorList>
            <person name="Zhang J."/>
            <person name="Kudrna D."/>
            <person name="Lee S."/>
            <person name="Talag J."/>
            <person name="Welchert J."/>
            <person name="Wing R.A."/>
        </authorList>
    </citation>
    <scope>NUCLEOTIDE SEQUENCE [LARGE SCALE GENOMIC DNA]</scope>
</reference>